<dbReference type="Pfam" id="PF03358">
    <property type="entry name" value="FMN_red"/>
    <property type="match status" value="1"/>
</dbReference>
<dbReference type="PANTHER" id="PTHR30543:SF21">
    <property type="entry name" value="NAD(P)H-DEPENDENT FMN REDUCTASE LOT6"/>
    <property type="match status" value="1"/>
</dbReference>
<evidence type="ECO:0000259" key="1">
    <source>
        <dbReference type="Pfam" id="PF03358"/>
    </source>
</evidence>
<keyword evidence="2" id="KW-0560">Oxidoreductase</keyword>
<keyword evidence="3" id="KW-1185">Reference proteome</keyword>
<sequence length="200" mass="21612">MNNDVRLLGICGSLRSGSYNHGLLRALADDAPAGVTLDLLDDWSAVPNLNVDLLDDGRPPAVVQDIVDRVRAADGLVIAAPEYCNSVPGAFKNLLDWLSFPPPANCLRFKPIGLVGASIGPGGTLRGQSALRGALLFFDSIVMGRPEVAVGLGKMKFDDAGCLKDEEVRALLRRFLSDFVEFTQSTRARGLDPREREFVF</sequence>
<protein>
    <submittedName>
        <fullName evidence="2">NADPH-dependent FMN reductase</fullName>
        <ecNumber evidence="2">1.-.-.-</ecNumber>
    </submittedName>
</protein>
<dbReference type="SUPFAM" id="SSF52218">
    <property type="entry name" value="Flavoproteins"/>
    <property type="match status" value="1"/>
</dbReference>
<dbReference type="PANTHER" id="PTHR30543">
    <property type="entry name" value="CHROMATE REDUCTASE"/>
    <property type="match status" value="1"/>
</dbReference>
<organism evidence="2 3">
    <name type="scientific">Amycolatopsis rhabdoformis</name>
    <dbReference type="NCBI Taxonomy" id="1448059"/>
    <lineage>
        <taxon>Bacteria</taxon>
        <taxon>Bacillati</taxon>
        <taxon>Actinomycetota</taxon>
        <taxon>Actinomycetes</taxon>
        <taxon>Pseudonocardiales</taxon>
        <taxon>Pseudonocardiaceae</taxon>
        <taxon>Amycolatopsis</taxon>
    </lineage>
</organism>
<gene>
    <name evidence="2" type="ORF">VSH64_19015</name>
</gene>
<feature type="domain" description="NADPH-dependent FMN reductase-like" evidence="1">
    <location>
        <begin position="6"/>
        <end position="151"/>
    </location>
</feature>
<dbReference type="InterPro" id="IPR029039">
    <property type="entry name" value="Flavoprotein-like_sf"/>
</dbReference>
<evidence type="ECO:0000313" key="3">
    <source>
        <dbReference type="Proteomes" id="UP001330812"/>
    </source>
</evidence>
<dbReference type="Gene3D" id="3.40.50.360">
    <property type="match status" value="1"/>
</dbReference>
<proteinExistence type="predicted"/>
<dbReference type="EMBL" id="CP142149">
    <property type="protein sequence ID" value="WSE34164.1"/>
    <property type="molecule type" value="Genomic_DNA"/>
</dbReference>
<dbReference type="GO" id="GO:0016491">
    <property type="term" value="F:oxidoreductase activity"/>
    <property type="evidence" value="ECO:0007669"/>
    <property type="project" value="UniProtKB-KW"/>
</dbReference>
<evidence type="ECO:0000313" key="2">
    <source>
        <dbReference type="EMBL" id="WSE34164.1"/>
    </source>
</evidence>
<dbReference type="EC" id="1.-.-.-" evidence="2"/>
<dbReference type="RefSeq" id="WP_326836961.1">
    <property type="nucleotide sequence ID" value="NZ_CP142149.1"/>
</dbReference>
<accession>A0ABZ1IJ25</accession>
<name>A0ABZ1IJ25_9PSEU</name>
<dbReference type="InterPro" id="IPR050712">
    <property type="entry name" value="NAD(P)H-dep_reductase"/>
</dbReference>
<reference evidence="2 3" key="1">
    <citation type="journal article" date="2015" name="Int. J. Syst. Evol. Microbiol.">
        <title>Amycolatopsis rhabdoformis sp. nov., an actinomycete isolated from a tropical forest soil.</title>
        <authorList>
            <person name="Souza W.R."/>
            <person name="Silva R.E."/>
            <person name="Goodfellow M."/>
            <person name="Busarakam K."/>
            <person name="Figueiro F.S."/>
            <person name="Ferreira D."/>
            <person name="Rodrigues-Filho E."/>
            <person name="Moraes L.A.B."/>
            <person name="Zucchi T.D."/>
        </authorList>
    </citation>
    <scope>NUCLEOTIDE SEQUENCE [LARGE SCALE GENOMIC DNA]</scope>
    <source>
        <strain evidence="2 3">NCIMB 14900</strain>
    </source>
</reference>
<dbReference type="InterPro" id="IPR005025">
    <property type="entry name" value="FMN_Rdtase-like_dom"/>
</dbReference>
<dbReference type="Proteomes" id="UP001330812">
    <property type="component" value="Chromosome"/>
</dbReference>